<proteinExistence type="predicted"/>
<dbReference type="OrthoDB" id="5342505at2"/>
<sequence length="211" mass="22638">MIGVQEKARDLSTGVHIGQSAETLHRISDAACAAAIWDRPPLPTFQSWIDALPPAQLPSARVILPAQAVKDAVTTICDAAETPDCMERTRLIDDIAALADIFAGVMATPYLRLRLACITTNSCRKFHLDAVTARLICTYRGTGTQYGVARDGADPTRIVNTPTCAPIVLRGSRWPTHPASGLVHRSPPIEGTGEARLVLVLDPIDDPEDAP</sequence>
<dbReference type="STRING" id="670155.SAMN04488001_2330"/>
<name>A0A1H2YV12_9RHOB</name>
<gene>
    <name evidence="1" type="ORF">SAMN04488001_2330</name>
</gene>
<evidence type="ECO:0000313" key="1">
    <source>
        <dbReference type="EMBL" id="SDX08895.1"/>
    </source>
</evidence>
<dbReference type="InterPro" id="IPR014955">
    <property type="entry name" value="DUF1826"/>
</dbReference>
<dbReference type="Pfam" id="PF08856">
    <property type="entry name" value="DUF1826"/>
    <property type="match status" value="1"/>
</dbReference>
<dbReference type="AlphaFoldDB" id="A0A1H2YV12"/>
<evidence type="ECO:0008006" key="3">
    <source>
        <dbReference type="Google" id="ProtNLM"/>
    </source>
</evidence>
<organism evidence="1 2">
    <name type="scientific">Litoreibacter albidus</name>
    <dbReference type="NCBI Taxonomy" id="670155"/>
    <lineage>
        <taxon>Bacteria</taxon>
        <taxon>Pseudomonadati</taxon>
        <taxon>Pseudomonadota</taxon>
        <taxon>Alphaproteobacteria</taxon>
        <taxon>Rhodobacterales</taxon>
        <taxon>Roseobacteraceae</taxon>
        <taxon>Litoreibacter</taxon>
    </lineage>
</organism>
<dbReference type="Proteomes" id="UP000199441">
    <property type="component" value="Unassembled WGS sequence"/>
</dbReference>
<reference evidence="2" key="1">
    <citation type="submission" date="2016-10" db="EMBL/GenBank/DDBJ databases">
        <authorList>
            <person name="Varghese N."/>
            <person name="Submissions S."/>
        </authorList>
    </citation>
    <scope>NUCLEOTIDE SEQUENCE [LARGE SCALE GENOMIC DNA]</scope>
    <source>
        <strain evidence="2">DSM 26922</strain>
    </source>
</reference>
<keyword evidence="2" id="KW-1185">Reference proteome</keyword>
<dbReference type="RefSeq" id="WP_089947109.1">
    <property type="nucleotide sequence ID" value="NZ_FNOI01000004.1"/>
</dbReference>
<dbReference type="EMBL" id="FNOI01000004">
    <property type="protein sequence ID" value="SDX08895.1"/>
    <property type="molecule type" value="Genomic_DNA"/>
</dbReference>
<evidence type="ECO:0000313" key="2">
    <source>
        <dbReference type="Proteomes" id="UP000199441"/>
    </source>
</evidence>
<protein>
    <recommendedName>
        <fullName evidence="3">DUF1826 domain-containing protein</fullName>
    </recommendedName>
</protein>
<accession>A0A1H2YV12</accession>